<dbReference type="EMBL" id="JAQQEZ010000001">
    <property type="protein sequence ID" value="MFL9999833.1"/>
    <property type="molecule type" value="Genomic_DNA"/>
</dbReference>
<evidence type="ECO:0000313" key="7">
    <source>
        <dbReference type="EMBL" id="MFL9999833.1"/>
    </source>
</evidence>
<evidence type="ECO:0000256" key="2">
    <source>
        <dbReference type="ARBA" id="ARBA00022475"/>
    </source>
</evidence>
<dbReference type="RefSeq" id="WP_408175323.1">
    <property type="nucleotide sequence ID" value="NZ_JAQQEZ010000001.1"/>
</dbReference>
<evidence type="ECO:0000256" key="4">
    <source>
        <dbReference type="ARBA" id="ARBA00022989"/>
    </source>
</evidence>
<dbReference type="InterPro" id="IPR001851">
    <property type="entry name" value="ABC_transp_permease"/>
</dbReference>
<feature type="transmembrane region" description="Helical" evidence="6">
    <location>
        <begin position="206"/>
        <end position="224"/>
    </location>
</feature>
<feature type="transmembrane region" description="Helical" evidence="6">
    <location>
        <begin position="156"/>
        <end position="175"/>
    </location>
</feature>
<protein>
    <submittedName>
        <fullName evidence="7">Branched-chain amino acid ABC transporter permease</fullName>
    </submittedName>
</protein>
<proteinExistence type="predicted"/>
<feature type="transmembrane region" description="Helical" evidence="6">
    <location>
        <begin position="245"/>
        <end position="270"/>
    </location>
</feature>
<dbReference type="PANTHER" id="PTHR30482">
    <property type="entry name" value="HIGH-AFFINITY BRANCHED-CHAIN AMINO ACID TRANSPORT SYSTEM PERMEASE"/>
    <property type="match status" value="1"/>
</dbReference>
<sequence>MRDVRSILVFGVLAAGLASLLQSGVWLTFLMMSLYAVLLAQSWNILGGYGGQLSFGHALFFGVGAYTQAIAQLSWGWNPWLALPLAIAFGVIAGLVVGALAFRGGLKGSYFALVTLAFAEVARIVAVSVPFTGGGVGLMVPLHASAANLQFGTRRGYVFLLLAFVMMALAVTAWLRHSRFGAYLQAVRDNESAARAIGVNPVRVKLGAIALSAAFMSAAGVCYVQMFQYIDADIAFGPARSIEALVGVIVGGVGTLWGPVLGAALLYVLGELTRNLFGELPGISMVIYGVVLVVIVMFLPRGITGAGASVRRMTGLPATSKRSGKRKEEAHV</sequence>
<keyword evidence="4 6" id="KW-1133">Transmembrane helix</keyword>
<keyword evidence="8" id="KW-1185">Reference proteome</keyword>
<keyword evidence="2" id="KW-1003">Cell membrane</keyword>
<dbReference type="InterPro" id="IPR043428">
    <property type="entry name" value="LivM-like"/>
</dbReference>
<gene>
    <name evidence="7" type="ORF">PQR57_02255</name>
</gene>
<evidence type="ECO:0000256" key="3">
    <source>
        <dbReference type="ARBA" id="ARBA00022692"/>
    </source>
</evidence>
<evidence type="ECO:0000256" key="5">
    <source>
        <dbReference type="ARBA" id="ARBA00023136"/>
    </source>
</evidence>
<name>A0ABW9AI61_9BURK</name>
<dbReference type="CDD" id="cd06581">
    <property type="entry name" value="TM_PBP1_LivM_like"/>
    <property type="match status" value="1"/>
</dbReference>
<accession>A0ABW9AI61</accession>
<evidence type="ECO:0000256" key="1">
    <source>
        <dbReference type="ARBA" id="ARBA00004651"/>
    </source>
</evidence>
<organism evidence="7 8">
    <name type="scientific">Paraburkholderia dipogonis</name>
    <dbReference type="NCBI Taxonomy" id="1211383"/>
    <lineage>
        <taxon>Bacteria</taxon>
        <taxon>Pseudomonadati</taxon>
        <taxon>Pseudomonadota</taxon>
        <taxon>Betaproteobacteria</taxon>
        <taxon>Burkholderiales</taxon>
        <taxon>Burkholderiaceae</taxon>
        <taxon>Paraburkholderia</taxon>
    </lineage>
</organism>
<feature type="transmembrane region" description="Helical" evidence="6">
    <location>
        <begin position="49"/>
        <end position="69"/>
    </location>
</feature>
<dbReference type="Pfam" id="PF02653">
    <property type="entry name" value="BPD_transp_2"/>
    <property type="match status" value="1"/>
</dbReference>
<keyword evidence="3 6" id="KW-0812">Transmembrane</keyword>
<dbReference type="PANTHER" id="PTHR30482:SF10">
    <property type="entry name" value="HIGH-AFFINITY BRANCHED-CHAIN AMINO ACID TRANSPORT PROTEIN BRAE"/>
    <property type="match status" value="1"/>
</dbReference>
<evidence type="ECO:0000256" key="6">
    <source>
        <dbReference type="SAM" id="Phobius"/>
    </source>
</evidence>
<comment type="caution">
    <text evidence="7">The sequence shown here is derived from an EMBL/GenBank/DDBJ whole genome shotgun (WGS) entry which is preliminary data.</text>
</comment>
<comment type="subcellular location">
    <subcellularLocation>
        <location evidence="1">Cell membrane</location>
        <topology evidence="1">Multi-pass membrane protein</topology>
    </subcellularLocation>
</comment>
<reference evidence="7 8" key="1">
    <citation type="journal article" date="2024" name="Chem. Sci.">
        <title>Discovery of megapolipeptins by genome mining of a Burkholderiales bacteria collection.</title>
        <authorList>
            <person name="Paulo B.S."/>
            <person name="Recchia M.J.J."/>
            <person name="Lee S."/>
            <person name="Fergusson C.H."/>
            <person name="Romanowski S.B."/>
            <person name="Hernandez A."/>
            <person name="Krull N."/>
            <person name="Liu D.Y."/>
            <person name="Cavanagh H."/>
            <person name="Bos A."/>
            <person name="Gray C.A."/>
            <person name="Murphy B.T."/>
            <person name="Linington R.G."/>
            <person name="Eustaquio A.S."/>
        </authorList>
    </citation>
    <scope>NUCLEOTIDE SEQUENCE [LARGE SCALE GENOMIC DNA]</scope>
    <source>
        <strain evidence="7 8">RL17-350-BIC-A</strain>
    </source>
</reference>
<keyword evidence="5 6" id="KW-0472">Membrane</keyword>
<feature type="transmembrane region" description="Helical" evidence="6">
    <location>
        <begin position="122"/>
        <end position="144"/>
    </location>
</feature>
<dbReference type="Proteomes" id="UP001629230">
    <property type="component" value="Unassembled WGS sequence"/>
</dbReference>
<evidence type="ECO:0000313" key="8">
    <source>
        <dbReference type="Proteomes" id="UP001629230"/>
    </source>
</evidence>
<feature type="transmembrane region" description="Helical" evidence="6">
    <location>
        <begin position="7"/>
        <end position="29"/>
    </location>
</feature>
<feature type="transmembrane region" description="Helical" evidence="6">
    <location>
        <begin position="282"/>
        <end position="303"/>
    </location>
</feature>
<feature type="transmembrane region" description="Helical" evidence="6">
    <location>
        <begin position="81"/>
        <end position="102"/>
    </location>
</feature>